<dbReference type="InterPro" id="IPR029063">
    <property type="entry name" value="SAM-dependent_MTases_sf"/>
</dbReference>
<evidence type="ECO:0000256" key="1">
    <source>
        <dbReference type="SAM" id="MobiDB-lite"/>
    </source>
</evidence>
<dbReference type="Pfam" id="PF13578">
    <property type="entry name" value="Methyltransf_24"/>
    <property type="match status" value="1"/>
</dbReference>
<comment type="caution">
    <text evidence="2">The sequence shown here is derived from an EMBL/GenBank/DDBJ whole genome shotgun (WGS) entry which is preliminary data.</text>
</comment>
<dbReference type="Proteomes" id="UP001501470">
    <property type="component" value="Unassembled WGS sequence"/>
</dbReference>
<evidence type="ECO:0000313" key="2">
    <source>
        <dbReference type="EMBL" id="GAA1528087.1"/>
    </source>
</evidence>
<feature type="region of interest" description="Disordered" evidence="1">
    <location>
        <begin position="1"/>
        <end position="34"/>
    </location>
</feature>
<accession>A0ABN2AWN0</accession>
<gene>
    <name evidence="2" type="ORF">GCM10009827_051550</name>
</gene>
<name>A0ABN2AWN0_9ACTN</name>
<evidence type="ECO:0000313" key="3">
    <source>
        <dbReference type="Proteomes" id="UP001501470"/>
    </source>
</evidence>
<sequence>MPPGNNDARLSPQSRMETWVPPGSPDARPSQRSRAETWMLPLDTLVSWYRTYADDLRAARDAQRELLAQRPMRPRLDDLEAEISYLTIRALRPRAVLEIGSARGWSTTWLLRALGDNGVGELHTFDLTADAAAAVPRELAADRWRFTRGDVRDGPLPDDPGFVLVDAAHTARFARWYTTTLFERLRPGAAVAVHDVFHGRRPWPVSEGAVVLGWLRRHGIGHLTASPAADPDTHDRLVGLKHKLRLAAPVHAAASANPMLFAYL</sequence>
<reference evidence="2 3" key="1">
    <citation type="journal article" date="2019" name="Int. J. Syst. Evol. Microbiol.">
        <title>The Global Catalogue of Microorganisms (GCM) 10K type strain sequencing project: providing services to taxonomists for standard genome sequencing and annotation.</title>
        <authorList>
            <consortium name="The Broad Institute Genomics Platform"/>
            <consortium name="The Broad Institute Genome Sequencing Center for Infectious Disease"/>
            <person name="Wu L."/>
            <person name="Ma J."/>
        </authorList>
    </citation>
    <scope>NUCLEOTIDE SEQUENCE [LARGE SCALE GENOMIC DNA]</scope>
    <source>
        <strain evidence="2 3">JCM 15933</strain>
    </source>
</reference>
<dbReference type="CDD" id="cd02440">
    <property type="entry name" value="AdoMet_MTases"/>
    <property type="match status" value="1"/>
</dbReference>
<dbReference type="Gene3D" id="3.40.50.150">
    <property type="entry name" value="Vaccinia Virus protein VP39"/>
    <property type="match status" value="1"/>
</dbReference>
<organism evidence="2 3">
    <name type="scientific">Dactylosporangium maewongense</name>
    <dbReference type="NCBI Taxonomy" id="634393"/>
    <lineage>
        <taxon>Bacteria</taxon>
        <taxon>Bacillati</taxon>
        <taxon>Actinomycetota</taxon>
        <taxon>Actinomycetes</taxon>
        <taxon>Micromonosporales</taxon>
        <taxon>Micromonosporaceae</taxon>
        <taxon>Dactylosporangium</taxon>
    </lineage>
</organism>
<evidence type="ECO:0008006" key="4">
    <source>
        <dbReference type="Google" id="ProtNLM"/>
    </source>
</evidence>
<proteinExistence type="predicted"/>
<dbReference type="SUPFAM" id="SSF53335">
    <property type="entry name" value="S-adenosyl-L-methionine-dependent methyltransferases"/>
    <property type="match status" value="1"/>
</dbReference>
<keyword evidence="3" id="KW-1185">Reference proteome</keyword>
<dbReference type="EMBL" id="BAAAQD010000010">
    <property type="protein sequence ID" value="GAA1528087.1"/>
    <property type="molecule type" value="Genomic_DNA"/>
</dbReference>
<protein>
    <recommendedName>
        <fullName evidence="4">O-methyltransferase YrrM</fullName>
    </recommendedName>
</protein>